<feature type="transmembrane region" description="Helical" evidence="8">
    <location>
        <begin position="163"/>
        <end position="184"/>
    </location>
</feature>
<dbReference type="InterPro" id="IPR049142">
    <property type="entry name" value="MS_channel_1st"/>
</dbReference>
<evidence type="ECO:0000259" key="10">
    <source>
        <dbReference type="Pfam" id="PF21082"/>
    </source>
</evidence>
<dbReference type="SUPFAM" id="SSF50182">
    <property type="entry name" value="Sm-like ribonucleoproteins"/>
    <property type="match status" value="1"/>
</dbReference>
<evidence type="ECO:0000259" key="11">
    <source>
        <dbReference type="Pfam" id="PF21088"/>
    </source>
</evidence>
<evidence type="ECO:0000256" key="5">
    <source>
        <dbReference type="ARBA" id="ARBA00022989"/>
    </source>
</evidence>
<keyword evidence="6 8" id="KW-0472">Membrane</keyword>
<organism evidence="12 13">
    <name type="scientific">Caldimonas aquatica</name>
    <dbReference type="NCBI Taxonomy" id="376175"/>
    <lineage>
        <taxon>Bacteria</taxon>
        <taxon>Pseudomonadati</taxon>
        <taxon>Pseudomonadota</taxon>
        <taxon>Betaproteobacteria</taxon>
        <taxon>Burkholderiales</taxon>
        <taxon>Sphaerotilaceae</taxon>
        <taxon>Caldimonas</taxon>
    </lineage>
</organism>
<accession>A0ABY6MQF9</accession>
<sequence length="439" mass="47219">MMPTTDFEALLRAIARPSALVELAVVLACILLAWGVVRLLRGARSGHHSVWFGRRIFDGVLFPVLALAFVFGAKLALASVVPPAVFRLAIPVLLSLAVIRLSVRVLSVAFPASGMVRAAERTISWMAWLAVVLWVTGVLPVLMEELDQIRWSFGKTQVSLRKIIEGTLSAGFVMMIALWVSSAVEARLLKGAVGEQLSLRKAGANLLRAVLLFVGLLVALSAVGIDLTALSVLSGALGVGIGFGLQKLAANYVSGFVILAERSLRIGDYVRVDNFEGWITDITTRYTVIRAPNGRESIVPNETLITTRVENCSLADRHVLLQSVVQVAYGTDVAALRAKVVEVVSAVERVMKDPGPSCHLTGFAADGLELTVYFWIADPENGQANVRSDVNLAILNLFEREGVEIPYPQRVLRVIGGPDASAQGPARPQETADTQRAAA</sequence>
<dbReference type="InterPro" id="IPR011014">
    <property type="entry name" value="MscS_channel_TM-2"/>
</dbReference>
<feature type="transmembrane region" description="Helical" evidence="8">
    <location>
        <begin position="60"/>
        <end position="78"/>
    </location>
</feature>
<dbReference type="Pfam" id="PF00924">
    <property type="entry name" value="MS_channel_2nd"/>
    <property type="match status" value="1"/>
</dbReference>
<feature type="transmembrane region" description="Helical" evidence="8">
    <location>
        <begin position="123"/>
        <end position="143"/>
    </location>
</feature>
<dbReference type="InterPro" id="IPR052702">
    <property type="entry name" value="MscS-like_channel"/>
</dbReference>
<dbReference type="Gene3D" id="2.30.30.60">
    <property type="match status" value="1"/>
</dbReference>
<reference evidence="12" key="1">
    <citation type="submission" date="2022-10" db="EMBL/GenBank/DDBJ databases">
        <title>Complete genome sequence of Schlegelella aquatica LMG 23380.</title>
        <authorList>
            <person name="Musilova J."/>
            <person name="Kourilova X."/>
            <person name="Bezdicek M."/>
            <person name="Hermankova K."/>
            <person name="Obruca S."/>
            <person name="Sedlar K."/>
        </authorList>
    </citation>
    <scope>NUCLEOTIDE SEQUENCE</scope>
    <source>
        <strain evidence="12">LMG 23380</strain>
    </source>
</reference>
<dbReference type="Proteomes" id="UP001163266">
    <property type="component" value="Chromosome"/>
</dbReference>
<feature type="region of interest" description="Disordered" evidence="7">
    <location>
        <begin position="418"/>
        <end position="439"/>
    </location>
</feature>
<evidence type="ECO:0000256" key="2">
    <source>
        <dbReference type="ARBA" id="ARBA00008017"/>
    </source>
</evidence>
<protein>
    <submittedName>
        <fullName evidence="12">Mechanosensitive ion channel</fullName>
    </submittedName>
</protein>
<dbReference type="Gene3D" id="3.30.70.100">
    <property type="match status" value="1"/>
</dbReference>
<evidence type="ECO:0000256" key="6">
    <source>
        <dbReference type="ARBA" id="ARBA00023136"/>
    </source>
</evidence>
<feature type="transmembrane region" description="Helical" evidence="8">
    <location>
        <begin position="237"/>
        <end position="259"/>
    </location>
</feature>
<dbReference type="SUPFAM" id="SSF82689">
    <property type="entry name" value="Mechanosensitive channel protein MscS (YggB), C-terminal domain"/>
    <property type="match status" value="1"/>
</dbReference>
<proteinExistence type="inferred from homology"/>
<dbReference type="Pfam" id="PF21082">
    <property type="entry name" value="MS_channel_3rd"/>
    <property type="match status" value="1"/>
</dbReference>
<dbReference type="PANTHER" id="PTHR30347">
    <property type="entry name" value="POTASSIUM CHANNEL RELATED"/>
    <property type="match status" value="1"/>
</dbReference>
<evidence type="ECO:0000259" key="9">
    <source>
        <dbReference type="Pfam" id="PF00924"/>
    </source>
</evidence>
<dbReference type="RefSeq" id="WP_264891576.1">
    <property type="nucleotide sequence ID" value="NZ_CP110257.1"/>
</dbReference>
<dbReference type="EMBL" id="CP110257">
    <property type="protein sequence ID" value="UZD54007.1"/>
    <property type="molecule type" value="Genomic_DNA"/>
</dbReference>
<dbReference type="Gene3D" id="1.10.287.1260">
    <property type="match status" value="1"/>
</dbReference>
<keyword evidence="13" id="KW-1185">Reference proteome</keyword>
<dbReference type="InterPro" id="IPR011066">
    <property type="entry name" value="MscS_channel_C_sf"/>
</dbReference>
<name>A0ABY6MQF9_9BURK</name>
<evidence type="ECO:0000256" key="3">
    <source>
        <dbReference type="ARBA" id="ARBA00022475"/>
    </source>
</evidence>
<dbReference type="InterPro" id="IPR023408">
    <property type="entry name" value="MscS_beta-dom_sf"/>
</dbReference>
<evidence type="ECO:0000313" key="12">
    <source>
        <dbReference type="EMBL" id="UZD54007.1"/>
    </source>
</evidence>
<feature type="domain" description="Mechanosensitive ion channel transmembrane helices 2/3" evidence="11">
    <location>
        <begin position="205"/>
        <end position="246"/>
    </location>
</feature>
<evidence type="ECO:0000256" key="4">
    <source>
        <dbReference type="ARBA" id="ARBA00022692"/>
    </source>
</evidence>
<comment type="subcellular location">
    <subcellularLocation>
        <location evidence="1">Cell membrane</location>
        <topology evidence="1">Multi-pass membrane protein</topology>
    </subcellularLocation>
</comment>
<feature type="transmembrane region" description="Helical" evidence="8">
    <location>
        <begin position="205"/>
        <end position="225"/>
    </location>
</feature>
<dbReference type="Pfam" id="PF21088">
    <property type="entry name" value="MS_channel_1st"/>
    <property type="match status" value="1"/>
</dbReference>
<gene>
    <name evidence="12" type="ORF">OMP39_09975</name>
</gene>
<keyword evidence="5 8" id="KW-1133">Transmembrane helix</keyword>
<feature type="domain" description="Mechanosensitive ion channel MscS C-terminal" evidence="10">
    <location>
        <begin position="324"/>
        <end position="405"/>
    </location>
</feature>
<evidence type="ECO:0000256" key="7">
    <source>
        <dbReference type="SAM" id="MobiDB-lite"/>
    </source>
</evidence>
<keyword evidence="4 8" id="KW-0812">Transmembrane</keyword>
<evidence type="ECO:0000313" key="13">
    <source>
        <dbReference type="Proteomes" id="UP001163266"/>
    </source>
</evidence>
<dbReference type="InterPro" id="IPR049278">
    <property type="entry name" value="MS_channel_C"/>
</dbReference>
<dbReference type="InterPro" id="IPR006685">
    <property type="entry name" value="MscS_channel_2nd"/>
</dbReference>
<dbReference type="SUPFAM" id="SSF82861">
    <property type="entry name" value="Mechanosensitive channel protein MscS (YggB), transmembrane region"/>
    <property type="match status" value="1"/>
</dbReference>
<feature type="transmembrane region" description="Helical" evidence="8">
    <location>
        <begin position="20"/>
        <end position="40"/>
    </location>
</feature>
<dbReference type="InterPro" id="IPR010920">
    <property type="entry name" value="LSM_dom_sf"/>
</dbReference>
<keyword evidence="3" id="KW-1003">Cell membrane</keyword>
<comment type="similarity">
    <text evidence="2">Belongs to the MscS (TC 1.A.23) family.</text>
</comment>
<feature type="domain" description="Mechanosensitive ion channel MscS" evidence="9">
    <location>
        <begin position="248"/>
        <end position="313"/>
    </location>
</feature>
<feature type="transmembrane region" description="Helical" evidence="8">
    <location>
        <begin position="84"/>
        <end position="103"/>
    </location>
</feature>
<evidence type="ECO:0000256" key="1">
    <source>
        <dbReference type="ARBA" id="ARBA00004651"/>
    </source>
</evidence>
<dbReference type="PANTHER" id="PTHR30347:SF1">
    <property type="entry name" value="MECHANOSENSITIVE CHANNEL MSCK"/>
    <property type="match status" value="1"/>
</dbReference>
<evidence type="ECO:0000256" key="8">
    <source>
        <dbReference type="SAM" id="Phobius"/>
    </source>
</evidence>